<dbReference type="Proteomes" id="UP000218083">
    <property type="component" value="Unassembled WGS sequence"/>
</dbReference>
<evidence type="ECO:0000256" key="1">
    <source>
        <dbReference type="SAM" id="MobiDB-lite"/>
    </source>
</evidence>
<dbReference type="AlphaFoldDB" id="A0A2A2EZJ9"/>
<dbReference type="InterPro" id="IPR007560">
    <property type="entry name" value="Restrct_endonuc_IV_Mrr"/>
</dbReference>
<evidence type="ECO:0000259" key="2">
    <source>
        <dbReference type="Pfam" id="PF04471"/>
    </source>
</evidence>
<comment type="caution">
    <text evidence="3">The sequence shown here is derived from an EMBL/GenBank/DDBJ whole genome shotgun (WGS) entry which is preliminary data.</text>
</comment>
<proteinExistence type="predicted"/>
<sequence>MERFQEFDIGPRDPVDPDPDQRGQGNGEWLEDRATCALRRWGYRTWTRVRDTVEEIDVIGKRSSPGVNGPKHIVVECKDYEGSGALIGRSVIDRLAAVTATALDERGARPILCHTTDLANWETVNAIDAFGVVALHVEDLSEFSVVPDSYPPREAYHKPPYLDRESTHIIHKSRLEYDPHTSDEFYRLKGTNTEESYYLS</sequence>
<evidence type="ECO:0000313" key="4">
    <source>
        <dbReference type="Proteomes" id="UP000218083"/>
    </source>
</evidence>
<keyword evidence="4" id="KW-1185">Reference proteome</keyword>
<feature type="region of interest" description="Disordered" evidence="1">
    <location>
        <begin position="1"/>
        <end position="28"/>
    </location>
</feature>
<dbReference type="GO" id="GO:0004519">
    <property type="term" value="F:endonuclease activity"/>
    <property type="evidence" value="ECO:0007669"/>
    <property type="project" value="InterPro"/>
</dbReference>
<dbReference type="SUPFAM" id="SSF52980">
    <property type="entry name" value="Restriction endonuclease-like"/>
    <property type="match status" value="1"/>
</dbReference>
<name>A0A2A2EZJ9_9EURY</name>
<feature type="compositionally biased region" description="Basic and acidic residues" evidence="1">
    <location>
        <begin position="1"/>
        <end position="21"/>
    </location>
</feature>
<dbReference type="RefSeq" id="WP_095638264.1">
    <property type="nucleotide sequence ID" value="NZ_NSKC01000019.1"/>
</dbReference>
<gene>
    <name evidence="3" type="ORF">CK500_16425</name>
</gene>
<dbReference type="GO" id="GO:0009307">
    <property type="term" value="P:DNA restriction-modification system"/>
    <property type="evidence" value="ECO:0007669"/>
    <property type="project" value="InterPro"/>
</dbReference>
<dbReference type="Pfam" id="PF04471">
    <property type="entry name" value="Mrr_cat"/>
    <property type="match status" value="1"/>
</dbReference>
<dbReference type="InterPro" id="IPR011335">
    <property type="entry name" value="Restrct_endonuc-II-like"/>
</dbReference>
<accession>A0A2A2EZJ9</accession>
<protein>
    <recommendedName>
        <fullName evidence="2">Restriction endonuclease type IV Mrr domain-containing protein</fullName>
    </recommendedName>
</protein>
<organism evidence="3 4">
    <name type="scientific">Halorubrum salipaludis</name>
    <dbReference type="NCBI Taxonomy" id="2032630"/>
    <lineage>
        <taxon>Archaea</taxon>
        <taxon>Methanobacteriati</taxon>
        <taxon>Methanobacteriota</taxon>
        <taxon>Stenosarchaea group</taxon>
        <taxon>Halobacteria</taxon>
        <taxon>Halobacteriales</taxon>
        <taxon>Haloferacaceae</taxon>
        <taxon>Halorubrum</taxon>
    </lineage>
</organism>
<dbReference type="EMBL" id="NSKC01000019">
    <property type="protein sequence ID" value="PAU77772.1"/>
    <property type="molecule type" value="Genomic_DNA"/>
</dbReference>
<evidence type="ECO:0000313" key="3">
    <source>
        <dbReference type="EMBL" id="PAU77772.1"/>
    </source>
</evidence>
<reference evidence="3 4" key="1">
    <citation type="submission" date="2017-08" db="EMBL/GenBank/DDBJ databases">
        <title>The strain WRN001 was isolated from Binhai saline alkaline soil, Tianjin, China.</title>
        <authorList>
            <person name="Liu D."/>
            <person name="Zhang G."/>
        </authorList>
    </citation>
    <scope>NUCLEOTIDE SEQUENCE [LARGE SCALE GENOMIC DNA]</scope>
    <source>
        <strain evidence="3 4">WN019</strain>
    </source>
</reference>
<dbReference type="GO" id="GO:0003677">
    <property type="term" value="F:DNA binding"/>
    <property type="evidence" value="ECO:0007669"/>
    <property type="project" value="InterPro"/>
</dbReference>
<feature type="domain" description="Restriction endonuclease type IV Mrr" evidence="2">
    <location>
        <begin position="30"/>
        <end position="117"/>
    </location>
</feature>